<evidence type="ECO:0000256" key="2">
    <source>
        <dbReference type="ARBA" id="ARBA00022679"/>
    </source>
</evidence>
<comment type="similarity">
    <text evidence="1 3">Belongs to the sulfotransferase 1 family.</text>
</comment>
<sequence length="300" mass="34168">MLGEYLRGNTQEVTMSHRKTLWTRQGVSFLHAVTKETLDVLPSFQIRDDDIVVASYPKTGTNWLIEIVIKILRAAGKTEESSDTMTVGPMEVQRLTALQPGYMKLAELPSPRLVMTHLPIQFAPNGISKPQNKVKVLVPMRNPKDTAVSMFHFLKYLMQMMGEKDDLRWEDFVQDFSSGIVPYGDFCDHVSGWWQMREDPHFLFLKYEDMKKDLLSAVKTIVTFLGVDLDESTVKGIAEASTFNNMKPDLDNAAAAERRHIARKGIVGDWKNYFSTEESEVFDAWCEKKLAGTGPTFEFE</sequence>
<evidence type="ECO:0000313" key="5">
    <source>
        <dbReference type="EMBL" id="CAH1268297.1"/>
    </source>
</evidence>
<organism evidence="5 6">
    <name type="scientific">Branchiostoma lanceolatum</name>
    <name type="common">Common lancelet</name>
    <name type="synonym">Amphioxus lanceolatum</name>
    <dbReference type="NCBI Taxonomy" id="7740"/>
    <lineage>
        <taxon>Eukaryota</taxon>
        <taxon>Metazoa</taxon>
        <taxon>Chordata</taxon>
        <taxon>Cephalochordata</taxon>
        <taxon>Leptocardii</taxon>
        <taxon>Amphioxiformes</taxon>
        <taxon>Branchiostomatidae</taxon>
        <taxon>Branchiostoma</taxon>
    </lineage>
</organism>
<dbReference type="SUPFAM" id="SSF52540">
    <property type="entry name" value="P-loop containing nucleoside triphosphate hydrolases"/>
    <property type="match status" value="1"/>
</dbReference>
<dbReference type="AlphaFoldDB" id="A0A8K0A2X0"/>
<evidence type="ECO:0000256" key="1">
    <source>
        <dbReference type="ARBA" id="ARBA00005771"/>
    </source>
</evidence>
<protein>
    <recommendedName>
        <fullName evidence="3">Sulfotransferase</fullName>
        <ecNumber evidence="3">2.8.2.-</ecNumber>
    </recommendedName>
</protein>
<evidence type="ECO:0000256" key="3">
    <source>
        <dbReference type="RuleBase" id="RU361155"/>
    </source>
</evidence>
<dbReference type="Gene3D" id="3.40.50.300">
    <property type="entry name" value="P-loop containing nucleotide triphosphate hydrolases"/>
    <property type="match status" value="1"/>
</dbReference>
<proteinExistence type="inferred from homology"/>
<reference evidence="5" key="1">
    <citation type="submission" date="2022-01" db="EMBL/GenBank/DDBJ databases">
        <authorList>
            <person name="Braso-Vives M."/>
        </authorList>
    </citation>
    <scope>NUCLEOTIDE SEQUENCE</scope>
</reference>
<name>A0A8K0A2X0_BRALA</name>
<dbReference type="Proteomes" id="UP000838412">
    <property type="component" value="Chromosome 6"/>
</dbReference>
<feature type="domain" description="Sulfotransferase" evidence="4">
    <location>
        <begin position="48"/>
        <end position="294"/>
    </location>
</feature>
<dbReference type="OrthoDB" id="205623at2759"/>
<gene>
    <name evidence="5" type="primary">SULT2A1</name>
    <name evidence="5" type="ORF">BLAG_LOCUS21282</name>
</gene>
<dbReference type="InterPro" id="IPR027417">
    <property type="entry name" value="P-loop_NTPase"/>
</dbReference>
<evidence type="ECO:0000259" key="4">
    <source>
        <dbReference type="Pfam" id="PF00685"/>
    </source>
</evidence>
<dbReference type="EMBL" id="OV696691">
    <property type="protein sequence ID" value="CAH1268297.1"/>
    <property type="molecule type" value="Genomic_DNA"/>
</dbReference>
<dbReference type="PANTHER" id="PTHR11783">
    <property type="entry name" value="SULFOTRANSFERASE SULT"/>
    <property type="match status" value="1"/>
</dbReference>
<dbReference type="InterPro" id="IPR000863">
    <property type="entry name" value="Sulfotransferase_dom"/>
</dbReference>
<dbReference type="Pfam" id="PF00685">
    <property type="entry name" value="Sulfotransfer_1"/>
    <property type="match status" value="1"/>
</dbReference>
<dbReference type="EC" id="2.8.2.-" evidence="3"/>
<evidence type="ECO:0000313" key="6">
    <source>
        <dbReference type="Proteomes" id="UP000838412"/>
    </source>
</evidence>
<accession>A0A8K0A2X0</accession>
<keyword evidence="2 3" id="KW-0808">Transferase</keyword>
<dbReference type="GO" id="GO:0008146">
    <property type="term" value="F:sulfotransferase activity"/>
    <property type="evidence" value="ECO:0007669"/>
    <property type="project" value="InterPro"/>
</dbReference>
<keyword evidence="6" id="KW-1185">Reference proteome</keyword>